<evidence type="ECO:0000313" key="2">
    <source>
        <dbReference type="Proteomes" id="UP001596390"/>
    </source>
</evidence>
<dbReference type="RefSeq" id="WP_267665645.1">
    <property type="nucleotide sequence ID" value="NZ_JAODIX010000077.1"/>
</dbReference>
<comment type="caution">
    <text evidence="1">The sequence shown here is derived from an EMBL/GenBank/DDBJ whole genome shotgun (WGS) entry which is preliminary data.</text>
</comment>
<reference evidence="1 2" key="1">
    <citation type="journal article" date="2019" name="Int. J. Syst. Evol. Microbiol.">
        <title>The Global Catalogue of Microorganisms (GCM) 10K type strain sequencing project: providing services to taxonomists for standard genome sequencing and annotation.</title>
        <authorList>
            <consortium name="The Broad Institute Genomics Platform"/>
            <consortium name="The Broad Institute Genome Sequencing Center for Infectious Disease"/>
            <person name="Wu L."/>
            <person name="Ma J."/>
        </authorList>
    </citation>
    <scope>NUCLEOTIDE SEQUENCE [LARGE SCALE GENOMIC DNA]</scope>
    <source>
        <strain evidence="1 2">Q85</strain>
    </source>
</reference>
<dbReference type="Proteomes" id="UP001596390">
    <property type="component" value="Unassembled WGS sequence"/>
</dbReference>
<keyword evidence="2" id="KW-1185">Reference proteome</keyword>
<organism evidence="1 2">
    <name type="scientific">Halorubrum yunnanense</name>
    <dbReference type="NCBI Taxonomy" id="1526162"/>
    <lineage>
        <taxon>Archaea</taxon>
        <taxon>Methanobacteriati</taxon>
        <taxon>Methanobacteriota</taxon>
        <taxon>Stenosarchaea group</taxon>
        <taxon>Halobacteria</taxon>
        <taxon>Halobacteriales</taxon>
        <taxon>Haloferacaceae</taxon>
        <taxon>Halorubrum</taxon>
    </lineage>
</organism>
<sequence>MRIAHALLVDLNDTEVMADRYLMVDPTLSRPTAAQLAGRCVRKRVGGNPTLDTLPFDRPTENYGNYKAKISPFRVEKMSSPA</sequence>
<evidence type="ECO:0000313" key="1">
    <source>
        <dbReference type="EMBL" id="MFC7188203.1"/>
    </source>
</evidence>
<protein>
    <submittedName>
        <fullName evidence="1">Uncharacterized protein</fullName>
    </submittedName>
</protein>
<dbReference type="AlphaFoldDB" id="A0ABD5YG19"/>
<gene>
    <name evidence="1" type="ORF">ACFQMK_15240</name>
</gene>
<dbReference type="EMBL" id="JBHSZZ010000077">
    <property type="protein sequence ID" value="MFC7188203.1"/>
    <property type="molecule type" value="Genomic_DNA"/>
</dbReference>
<name>A0ABD5YG19_9EURY</name>
<proteinExistence type="predicted"/>
<accession>A0ABD5YG19</accession>